<comment type="caution">
    <text evidence="1">The sequence shown here is derived from an EMBL/GenBank/DDBJ whole genome shotgun (WGS) entry which is preliminary data.</text>
</comment>
<sequence>MEPSAQERAFGAEVERRRAAAGVTQEWVGRRIGLSRAKVSEIGHGVFLPSGQALDALVTALAMDRERAAEL</sequence>
<dbReference type="CDD" id="cd00093">
    <property type="entry name" value="HTH_XRE"/>
    <property type="match status" value="1"/>
</dbReference>
<reference evidence="2" key="1">
    <citation type="journal article" date="2019" name="Int. J. Syst. Evol. Microbiol.">
        <title>The Global Catalogue of Microorganisms (GCM) 10K type strain sequencing project: providing services to taxonomists for standard genome sequencing and annotation.</title>
        <authorList>
            <consortium name="The Broad Institute Genomics Platform"/>
            <consortium name="The Broad Institute Genome Sequencing Center for Infectious Disease"/>
            <person name="Wu L."/>
            <person name="Ma J."/>
        </authorList>
    </citation>
    <scope>NUCLEOTIDE SEQUENCE [LARGE SCALE GENOMIC DNA]</scope>
    <source>
        <strain evidence="2">CGMCC 4.7246</strain>
    </source>
</reference>
<accession>A0ABW1P5H1</accession>
<dbReference type="SUPFAM" id="SSF47413">
    <property type="entry name" value="lambda repressor-like DNA-binding domains"/>
    <property type="match status" value="1"/>
</dbReference>
<dbReference type="EMBL" id="JBHSQO010000009">
    <property type="protein sequence ID" value="MFC6089997.1"/>
    <property type="molecule type" value="Genomic_DNA"/>
</dbReference>
<protein>
    <submittedName>
        <fullName evidence="1">Helix-turn-helix domain-containing protein</fullName>
    </submittedName>
</protein>
<keyword evidence="2" id="KW-1185">Reference proteome</keyword>
<dbReference type="InterPro" id="IPR010982">
    <property type="entry name" value="Lambda_DNA-bd_dom_sf"/>
</dbReference>
<evidence type="ECO:0000313" key="2">
    <source>
        <dbReference type="Proteomes" id="UP001596220"/>
    </source>
</evidence>
<dbReference type="RefSeq" id="WP_380635529.1">
    <property type="nucleotide sequence ID" value="NZ_JBHSQO010000009.1"/>
</dbReference>
<proteinExistence type="predicted"/>
<gene>
    <name evidence="1" type="ORF">ACFP3R_12005</name>
</gene>
<name>A0ABW1P5H1_9PSEU</name>
<organism evidence="1 2">
    <name type="scientific">Saccharothrix lopnurensis</name>
    <dbReference type="NCBI Taxonomy" id="1670621"/>
    <lineage>
        <taxon>Bacteria</taxon>
        <taxon>Bacillati</taxon>
        <taxon>Actinomycetota</taxon>
        <taxon>Actinomycetes</taxon>
        <taxon>Pseudonocardiales</taxon>
        <taxon>Pseudonocardiaceae</taxon>
        <taxon>Saccharothrix</taxon>
    </lineage>
</organism>
<dbReference type="Pfam" id="PF13560">
    <property type="entry name" value="HTH_31"/>
    <property type="match status" value="1"/>
</dbReference>
<evidence type="ECO:0000313" key="1">
    <source>
        <dbReference type="EMBL" id="MFC6089997.1"/>
    </source>
</evidence>
<dbReference type="Gene3D" id="1.10.260.40">
    <property type="entry name" value="lambda repressor-like DNA-binding domains"/>
    <property type="match status" value="1"/>
</dbReference>
<dbReference type="Proteomes" id="UP001596220">
    <property type="component" value="Unassembled WGS sequence"/>
</dbReference>
<dbReference type="InterPro" id="IPR001387">
    <property type="entry name" value="Cro/C1-type_HTH"/>
</dbReference>